<organism evidence="1 2">
    <name type="scientific">Streptomyces gobitricini</name>
    <dbReference type="NCBI Taxonomy" id="68211"/>
    <lineage>
        <taxon>Bacteria</taxon>
        <taxon>Bacillati</taxon>
        <taxon>Actinomycetota</taxon>
        <taxon>Actinomycetes</taxon>
        <taxon>Kitasatosporales</taxon>
        <taxon>Streptomycetaceae</taxon>
        <taxon>Streptomyces</taxon>
    </lineage>
</organism>
<sequence>MKRTQVSETEIDGDILRRLDRAVRTGTLVRVRRSIPRSDRLEGFVTGVDTAWTLIARCVDTRLEGWTAVRTTDIVEVRRSGDEKCLTIRALRRRGQWPVRMPEPTVRLDGLPALAESACAGFGLISLHTERNVPDACWIGALTELRRASLRLREVDTDARWREDVSKFRFEDITRVEFGGLYESTLREFAGPRP</sequence>
<name>A0ABN3MB97_9ACTN</name>
<gene>
    <name evidence="1" type="ORF">GCM10010393_32060</name>
</gene>
<dbReference type="RefSeq" id="WP_344361479.1">
    <property type="nucleotide sequence ID" value="NZ_BAAASR010000018.1"/>
</dbReference>
<evidence type="ECO:0000313" key="2">
    <source>
        <dbReference type="Proteomes" id="UP001499942"/>
    </source>
</evidence>
<dbReference type="EMBL" id="BAAASR010000018">
    <property type="protein sequence ID" value="GAA2497549.1"/>
    <property type="molecule type" value="Genomic_DNA"/>
</dbReference>
<evidence type="ECO:0000313" key="1">
    <source>
        <dbReference type="EMBL" id="GAA2497549.1"/>
    </source>
</evidence>
<dbReference type="Proteomes" id="UP001499942">
    <property type="component" value="Unassembled WGS sequence"/>
</dbReference>
<accession>A0ABN3MB97</accession>
<protein>
    <submittedName>
        <fullName evidence="1">Uncharacterized protein</fullName>
    </submittedName>
</protein>
<reference evidence="1 2" key="1">
    <citation type="journal article" date="2019" name="Int. J. Syst. Evol. Microbiol.">
        <title>The Global Catalogue of Microorganisms (GCM) 10K type strain sequencing project: providing services to taxonomists for standard genome sequencing and annotation.</title>
        <authorList>
            <consortium name="The Broad Institute Genomics Platform"/>
            <consortium name="The Broad Institute Genome Sequencing Center for Infectious Disease"/>
            <person name="Wu L."/>
            <person name="Ma J."/>
        </authorList>
    </citation>
    <scope>NUCLEOTIDE SEQUENCE [LARGE SCALE GENOMIC DNA]</scope>
    <source>
        <strain evidence="1 2">JCM 5062</strain>
    </source>
</reference>
<keyword evidence="2" id="KW-1185">Reference proteome</keyword>
<comment type="caution">
    <text evidence="1">The sequence shown here is derived from an EMBL/GenBank/DDBJ whole genome shotgun (WGS) entry which is preliminary data.</text>
</comment>
<proteinExistence type="predicted"/>